<gene>
    <name evidence="3" type="ORF">GQ55_3G391800</name>
</gene>
<dbReference type="OrthoDB" id="677348at2759"/>
<reference evidence="3 4" key="1">
    <citation type="submission" date="2018-04" db="EMBL/GenBank/DDBJ databases">
        <title>WGS assembly of Panicum hallii var. hallii HAL2.</title>
        <authorList>
            <person name="Lovell J."/>
            <person name="Jenkins J."/>
            <person name="Lowry D."/>
            <person name="Mamidi S."/>
            <person name="Sreedasyam A."/>
            <person name="Weng X."/>
            <person name="Barry K."/>
            <person name="Bonette J."/>
            <person name="Campitelli B."/>
            <person name="Daum C."/>
            <person name="Gordon S."/>
            <person name="Gould B."/>
            <person name="Lipzen A."/>
            <person name="MacQueen A."/>
            <person name="Palacio-Mejia J."/>
            <person name="Plott C."/>
            <person name="Shakirov E."/>
            <person name="Shu S."/>
            <person name="Yoshinaga Y."/>
            <person name="Zane M."/>
            <person name="Rokhsar D."/>
            <person name="Grimwood J."/>
            <person name="Schmutz J."/>
            <person name="Juenger T."/>
        </authorList>
    </citation>
    <scope>NUCLEOTIDE SEQUENCE [LARGE SCALE GENOMIC DNA]</scope>
    <source>
        <strain evidence="4">cv. HAL2</strain>
    </source>
</reference>
<dbReference type="Proteomes" id="UP000244336">
    <property type="component" value="Chromosome 3"/>
</dbReference>
<keyword evidence="2" id="KW-0732">Signal</keyword>
<feature type="chain" id="PRO_5015675797" description="ShKT domain-containing protein" evidence="2">
    <location>
        <begin position="28"/>
        <end position="166"/>
    </location>
</feature>
<dbReference type="AlphaFoldDB" id="A0A2T7EGK7"/>
<sequence>MASTAAALNLTLLVVAVFLVLLHPSMGRQPAPAQLCPDNTGRQPAARAHDCSDDDTEQQPALTPAPAPAVNCPLYCSLQCSPQCEANKTAGLAQCEADYAANWSGVQSGCRFGNCTCDNTYPSSCCQGCGNSLLSTYFNCRNYYDRAIEYCMINCTNDCNKNCTQG</sequence>
<evidence type="ECO:0000256" key="2">
    <source>
        <dbReference type="SAM" id="SignalP"/>
    </source>
</evidence>
<feature type="signal peptide" evidence="2">
    <location>
        <begin position="1"/>
        <end position="27"/>
    </location>
</feature>
<evidence type="ECO:0008006" key="5">
    <source>
        <dbReference type="Google" id="ProtNLM"/>
    </source>
</evidence>
<keyword evidence="4" id="KW-1185">Reference proteome</keyword>
<evidence type="ECO:0000313" key="4">
    <source>
        <dbReference type="Proteomes" id="UP000244336"/>
    </source>
</evidence>
<dbReference type="EMBL" id="CM009751">
    <property type="protein sequence ID" value="PUZ66964.1"/>
    <property type="molecule type" value="Genomic_DNA"/>
</dbReference>
<accession>A0A2T7EGK7</accession>
<proteinExistence type="predicted"/>
<protein>
    <recommendedName>
        <fullName evidence="5">ShKT domain-containing protein</fullName>
    </recommendedName>
</protein>
<evidence type="ECO:0000256" key="1">
    <source>
        <dbReference type="SAM" id="MobiDB-lite"/>
    </source>
</evidence>
<dbReference type="STRING" id="1504633.A0A2T7EGK7"/>
<organism evidence="3 4">
    <name type="scientific">Panicum hallii var. hallii</name>
    <dbReference type="NCBI Taxonomy" id="1504633"/>
    <lineage>
        <taxon>Eukaryota</taxon>
        <taxon>Viridiplantae</taxon>
        <taxon>Streptophyta</taxon>
        <taxon>Embryophyta</taxon>
        <taxon>Tracheophyta</taxon>
        <taxon>Spermatophyta</taxon>
        <taxon>Magnoliopsida</taxon>
        <taxon>Liliopsida</taxon>
        <taxon>Poales</taxon>
        <taxon>Poaceae</taxon>
        <taxon>PACMAD clade</taxon>
        <taxon>Panicoideae</taxon>
        <taxon>Panicodae</taxon>
        <taxon>Paniceae</taxon>
        <taxon>Panicinae</taxon>
        <taxon>Panicum</taxon>
        <taxon>Panicum sect. Panicum</taxon>
    </lineage>
</organism>
<feature type="region of interest" description="Disordered" evidence="1">
    <location>
        <begin position="32"/>
        <end position="63"/>
    </location>
</feature>
<evidence type="ECO:0000313" key="3">
    <source>
        <dbReference type="EMBL" id="PUZ66964.1"/>
    </source>
</evidence>
<name>A0A2T7EGK7_9POAL</name>
<dbReference type="Gramene" id="PUZ66964">
    <property type="protein sequence ID" value="PUZ66964"/>
    <property type="gene ID" value="GQ55_3G391800"/>
</dbReference>